<dbReference type="RefSeq" id="XP_007508911.1">
    <property type="nucleotide sequence ID" value="XM_007508849.1"/>
</dbReference>
<feature type="compositionally biased region" description="Polar residues" evidence="1">
    <location>
        <begin position="188"/>
        <end position="198"/>
    </location>
</feature>
<dbReference type="Pfam" id="PF00106">
    <property type="entry name" value="adh_short"/>
    <property type="match status" value="1"/>
</dbReference>
<dbReference type="STRING" id="41875.K8EP51"/>
<dbReference type="KEGG" id="bpg:Bathy15g02050"/>
<dbReference type="PANTHER" id="PTHR44656">
    <property type="entry name" value="DEHYDROGENASE/REDUCTASE SDR FAMILY MEMBER 12"/>
    <property type="match status" value="1"/>
</dbReference>
<dbReference type="PRINTS" id="PR00081">
    <property type="entry name" value="GDHRDH"/>
</dbReference>
<accession>K8EP51</accession>
<feature type="compositionally biased region" description="Basic and acidic residues" evidence="1">
    <location>
        <begin position="297"/>
        <end position="318"/>
    </location>
</feature>
<dbReference type="SUPFAM" id="SSF51735">
    <property type="entry name" value="NAD(P)-binding Rossmann-fold domains"/>
    <property type="match status" value="2"/>
</dbReference>
<dbReference type="InterPro" id="IPR052992">
    <property type="entry name" value="SDR_member_12"/>
</dbReference>
<protein>
    <submittedName>
        <fullName evidence="2">Uncharacterized protein</fullName>
    </submittedName>
</protein>
<feature type="region of interest" description="Disordered" evidence="1">
    <location>
        <begin position="188"/>
        <end position="221"/>
    </location>
</feature>
<feature type="region of interest" description="Disordered" evidence="1">
    <location>
        <begin position="297"/>
        <end position="330"/>
    </location>
</feature>
<evidence type="ECO:0000256" key="1">
    <source>
        <dbReference type="SAM" id="MobiDB-lite"/>
    </source>
</evidence>
<dbReference type="OrthoDB" id="497285at2759"/>
<reference evidence="2 3" key="1">
    <citation type="submission" date="2011-10" db="EMBL/GenBank/DDBJ databases">
        <authorList>
            <person name="Genoscope - CEA"/>
        </authorList>
    </citation>
    <scope>NUCLEOTIDE SEQUENCE [LARGE SCALE GENOMIC DNA]</scope>
    <source>
        <strain evidence="2 3">RCC 1105</strain>
    </source>
</reference>
<dbReference type="AlphaFoldDB" id="K8EP51"/>
<dbReference type="PANTHER" id="PTHR44656:SF7">
    <property type="entry name" value="DEHYDROGENASE_REDUCTASE SDR FAMILY MEMBER 12"/>
    <property type="match status" value="1"/>
</dbReference>
<dbReference type="EMBL" id="FO082264">
    <property type="protein sequence ID" value="CCO19997.1"/>
    <property type="molecule type" value="Genomic_DNA"/>
</dbReference>
<dbReference type="GeneID" id="19011509"/>
<keyword evidence="3" id="KW-1185">Reference proteome</keyword>
<evidence type="ECO:0000313" key="2">
    <source>
        <dbReference type="EMBL" id="CCO19997.1"/>
    </source>
</evidence>
<dbReference type="InterPro" id="IPR036291">
    <property type="entry name" value="NAD(P)-bd_dom_sf"/>
</dbReference>
<feature type="compositionally biased region" description="Gly residues" evidence="1">
    <location>
        <begin position="199"/>
        <end position="219"/>
    </location>
</feature>
<proteinExistence type="predicted"/>
<organism evidence="2 3">
    <name type="scientific">Bathycoccus prasinos</name>
    <dbReference type="NCBI Taxonomy" id="41875"/>
    <lineage>
        <taxon>Eukaryota</taxon>
        <taxon>Viridiplantae</taxon>
        <taxon>Chlorophyta</taxon>
        <taxon>Mamiellophyceae</taxon>
        <taxon>Mamiellales</taxon>
        <taxon>Bathycoccaceae</taxon>
        <taxon>Bathycoccus</taxon>
    </lineage>
</organism>
<feature type="region of interest" description="Disordered" evidence="1">
    <location>
        <begin position="439"/>
        <end position="502"/>
    </location>
</feature>
<dbReference type="eggNOG" id="KOG1208">
    <property type="taxonomic scope" value="Eukaryota"/>
</dbReference>
<evidence type="ECO:0000313" key="3">
    <source>
        <dbReference type="Proteomes" id="UP000198341"/>
    </source>
</evidence>
<dbReference type="InterPro" id="IPR002347">
    <property type="entry name" value="SDR_fam"/>
</dbReference>
<dbReference type="Proteomes" id="UP000198341">
    <property type="component" value="Chromosome 15"/>
</dbReference>
<dbReference type="Gene3D" id="3.40.50.720">
    <property type="entry name" value="NAD(P)-binding Rossmann-like Domain"/>
    <property type="match status" value="1"/>
</dbReference>
<feature type="compositionally biased region" description="Basic and acidic residues" evidence="1">
    <location>
        <begin position="450"/>
        <end position="464"/>
    </location>
</feature>
<gene>
    <name evidence="2" type="ordered locus">Bathy15g02050</name>
</gene>
<sequence length="537" mass="58649">MTSYFRSLAFGIHGYSQYTKDGFAKNIKDEDAEDDEKDCLKRDLTNVSVLITGANGGIGFATAVALARRNATVHLLCRSMQRGEKAVKEILDAVARERGGGGGGRPVPQCNLHLHVCDVGSNVEVRAFVEEFTRSGHQLHVLVNNAATLSTSEAIERSVDGYETSFALNTLGTHLLTSSLRPVLGRTSELQRNSSVSGRNGGYFGSMSTNGGGGDGGSPGSILLDGESGKLNALTYVPRVITVSSAGMLAEELVIDDLEYTKPKKYSGVSQYARDKRRQVALTERWARLEAEKKLPGSWSPEKEVAKSKKDTRKEVNNDNRSNSSSKKGDAVKRVPDIVYVSMHPGWVDTPGLRSSLPGFYNSMKGKLRTPEQGADTIVYLICLEAAKLEPGAFYFDRKPTAKHIKMGFTQYSEKDVEKLAKKLDAMACEASVHGSFRNGRNFHQTHAAGEWRPKKSSDSRSKNSDGVGIAGGRTRNGVGADGEDTSNNENKNKNNKITNQLFRPRSIGDDFEGLDGDDSIENEVFTPRKWHGFNIR</sequence>
<name>K8EP51_9CHLO</name>